<comment type="caution">
    <text evidence="1">The sequence shown here is derived from an EMBL/GenBank/DDBJ whole genome shotgun (WGS) entry which is preliminary data.</text>
</comment>
<gene>
    <name evidence="1" type="ORF">DOQ08_00086</name>
</gene>
<dbReference type="OrthoDB" id="7059994at2"/>
<dbReference type="AlphaFoldDB" id="A0A3M2RJT2"/>
<dbReference type="Proteomes" id="UP000265903">
    <property type="component" value="Unassembled WGS sequence"/>
</dbReference>
<evidence type="ECO:0008006" key="3">
    <source>
        <dbReference type="Google" id="ProtNLM"/>
    </source>
</evidence>
<dbReference type="EMBL" id="QMDL01000001">
    <property type="protein sequence ID" value="RMJ05419.1"/>
    <property type="molecule type" value="Genomic_DNA"/>
</dbReference>
<evidence type="ECO:0000313" key="2">
    <source>
        <dbReference type="Proteomes" id="UP000265903"/>
    </source>
</evidence>
<evidence type="ECO:0000313" key="1">
    <source>
        <dbReference type="EMBL" id="RMJ05419.1"/>
    </source>
</evidence>
<sequence>MNSKPQYLLNSKQSVTEIALPVFVGENYKASALLGAKVYSVGVVPGDCSDGLVGPPVNELLGSLGGYSKRYRQGYLDSLSVILLAGLSLSRFQEETQDPSALYALCLPRRDQNFKPKSRYRVNAIGHTQWCKIIDQMVCAGFLTKLGGGYRGKGHFSGISTLYSLTDKLIKWFEQTSTNMWLEQLSDHRETIYLKTKEVKTIKGKPVAVKLSVDYEDDDTTRSFRDQLLRITEVCQAHRFTVLPKGKMTREFLPPTMLDYTRSFRDDFEGGGRVYCRAQCISQESRKTLTIDGRPTVELDYKSHQIRILYHSRGVEAETDCYADPHLPRSLIKAATTRVMNCSDEKQAVRVLSQLLKEEESKQEGAATLPERLGAKALLETVLRLNPIIKDAMSDTLWRELQYIESCIALGIMDVLASNGVPCLGIHDSFVVPKDAENLLRQLMMEKYYERLGFYPIVSEA</sequence>
<protein>
    <recommendedName>
        <fullName evidence="3">DNA-directed RNA polymerase</fullName>
    </recommendedName>
</protein>
<dbReference type="RefSeq" id="WP_114332949.1">
    <property type="nucleotide sequence ID" value="NZ_QMDL01000001.1"/>
</dbReference>
<organism evidence="1 2">
    <name type="scientific">Marinobacter litoralis</name>
    <dbReference type="NCBI Taxonomy" id="187981"/>
    <lineage>
        <taxon>Bacteria</taxon>
        <taxon>Pseudomonadati</taxon>
        <taxon>Pseudomonadota</taxon>
        <taxon>Gammaproteobacteria</taxon>
        <taxon>Pseudomonadales</taxon>
        <taxon>Marinobacteraceae</taxon>
        <taxon>Marinobacter</taxon>
    </lineage>
</organism>
<accession>A0A3M2RJT2</accession>
<proteinExistence type="predicted"/>
<reference evidence="1 2" key="1">
    <citation type="submission" date="2018-08" db="EMBL/GenBank/DDBJ databases">
        <title>Whole Genome Sequence of the Moderate Halophilic Marine Bacterium Marinobacter litoralis Sw-45.</title>
        <authorList>
            <person name="Musa H."/>
        </authorList>
    </citation>
    <scope>NUCLEOTIDE SEQUENCE [LARGE SCALE GENOMIC DNA]</scope>
    <source>
        <strain evidence="1 2">Sw-45</strain>
    </source>
</reference>
<name>A0A3M2RJT2_9GAMM</name>
<keyword evidence="2" id="KW-1185">Reference proteome</keyword>